<dbReference type="UniPathway" id="UPA00560"/>
<evidence type="ECO:0000256" key="1">
    <source>
        <dbReference type="ARBA" id="ARBA00022628"/>
    </source>
</evidence>
<evidence type="ECO:0000256" key="6">
    <source>
        <dbReference type="ARBA" id="ARBA00063342"/>
    </source>
</evidence>
<feature type="binding site" evidence="9">
    <location>
        <position position="401"/>
    </location>
    <ligand>
        <name>adenosylcob(III)alamin</name>
        <dbReference type="ChEBI" id="CHEBI:18408"/>
    </ligand>
</feature>
<accession>A0A3S4F497</accession>
<gene>
    <name evidence="9 11" type="primary">eutB</name>
    <name evidence="11" type="ORF">NCTC8271_01834</name>
</gene>
<dbReference type="FunFam" id="3.20.20.70:FF:000055">
    <property type="entry name" value="Ethanolamine ammonia-lyase heavy chain"/>
    <property type="match status" value="1"/>
</dbReference>
<organism evidence="11 12">
    <name type="scientific">Salmonella enterica I</name>
    <dbReference type="NCBI Taxonomy" id="59201"/>
    <lineage>
        <taxon>Bacteria</taxon>
        <taxon>Pseudomonadati</taxon>
        <taxon>Pseudomonadota</taxon>
        <taxon>Gammaproteobacteria</taxon>
        <taxon>Enterobacterales</taxon>
        <taxon>Enterobacteriaceae</taxon>
        <taxon>Salmonella</taxon>
    </lineage>
</organism>
<feature type="binding site" evidence="9">
    <location>
        <position position="362"/>
    </location>
    <ligand>
        <name>substrate</name>
    </ligand>
</feature>
<comment type="subunit">
    <text evidence="6 9">The basic unit is a heterodimer which dimerizes to form tetramers. The heterotetramers trimerize; 6 large subunits form a core ring with 6 small subunits projecting outwards.</text>
</comment>
<feature type="binding site" evidence="9">
    <location>
        <position position="246"/>
    </location>
    <ligand>
        <name>adenosylcob(III)alamin</name>
        <dbReference type="ChEBI" id="CHEBI:18408"/>
    </ligand>
</feature>
<comment type="cofactor">
    <cofactor evidence="9">
        <name>adenosylcob(III)alamin</name>
        <dbReference type="ChEBI" id="CHEBI:18408"/>
    </cofactor>
    <text evidence="9">Binds between the large and small subunits.</text>
</comment>
<reference evidence="11 12" key="1">
    <citation type="submission" date="2018-12" db="EMBL/GenBank/DDBJ databases">
        <authorList>
            <consortium name="Pathogen Informatics"/>
        </authorList>
    </citation>
    <scope>NUCLEOTIDE SEQUENCE [LARGE SCALE GENOMIC DNA]</scope>
    <source>
        <strain evidence="11 12">NCTC8271</strain>
    </source>
</reference>
<evidence type="ECO:0000256" key="7">
    <source>
        <dbReference type="ARBA" id="ARBA00067005"/>
    </source>
</evidence>
<dbReference type="NCBIfam" id="NF011649">
    <property type="entry name" value="PRK15067.1"/>
    <property type="match status" value="1"/>
</dbReference>
<evidence type="ECO:0000313" key="12">
    <source>
        <dbReference type="Proteomes" id="UP000273655"/>
    </source>
</evidence>
<comment type="subcellular location">
    <subcellularLocation>
        <location evidence="9">Bacterial microcompartment</location>
    </subcellularLocation>
</comment>
<protein>
    <recommendedName>
        <fullName evidence="8 9">Ethanolamine ammonia-lyase large subunit</fullName>
        <shortName evidence="9">EAL large subunit</shortName>
        <ecNumber evidence="7 9">4.3.1.7</ecNumber>
    </recommendedName>
</protein>
<feature type="region of interest" description="Disordered" evidence="10">
    <location>
        <begin position="430"/>
        <end position="449"/>
    </location>
</feature>
<keyword evidence="4 9" id="KW-1283">Bacterial microcompartment</keyword>
<comment type="similarity">
    <text evidence="9">Belongs to the EutB family.</text>
</comment>
<dbReference type="GO" id="GO:0008851">
    <property type="term" value="F:ethanolamine ammonia-lyase activity"/>
    <property type="evidence" value="ECO:0007669"/>
    <property type="project" value="UniProtKB-UniRule"/>
</dbReference>
<name>A0A3S4F497_SALET</name>
<feature type="binding site" evidence="9">
    <location>
        <position position="193"/>
    </location>
    <ligand>
        <name>substrate</name>
    </ligand>
</feature>
<dbReference type="GO" id="GO:0005829">
    <property type="term" value="C:cytosol"/>
    <property type="evidence" value="ECO:0007669"/>
    <property type="project" value="TreeGrafter"/>
</dbReference>
<dbReference type="GO" id="GO:0031471">
    <property type="term" value="C:ethanolamine degradation polyhedral organelle"/>
    <property type="evidence" value="ECO:0007669"/>
    <property type="project" value="UniProtKB-UniRule"/>
</dbReference>
<feature type="binding site" evidence="9">
    <location>
        <begin position="160"/>
        <end position="162"/>
    </location>
    <ligand>
        <name>substrate</name>
    </ligand>
</feature>
<evidence type="ECO:0000256" key="4">
    <source>
        <dbReference type="ARBA" id="ARBA00024446"/>
    </source>
</evidence>
<evidence type="ECO:0000256" key="9">
    <source>
        <dbReference type="HAMAP-Rule" id="MF_00861"/>
    </source>
</evidence>
<feature type="binding site" evidence="9">
    <location>
        <position position="194"/>
    </location>
    <ligand>
        <name>adenosylcob(III)alamin</name>
        <dbReference type="ChEBI" id="CHEBI:18408"/>
    </ligand>
</feature>
<evidence type="ECO:0000256" key="10">
    <source>
        <dbReference type="SAM" id="MobiDB-lite"/>
    </source>
</evidence>
<feature type="binding site" evidence="9">
    <location>
        <position position="287"/>
    </location>
    <ligand>
        <name>substrate</name>
    </ligand>
</feature>
<dbReference type="FunFam" id="1.10.220.70:FF:000001">
    <property type="entry name" value="Ethanolamine ammonia-lyase heavy chain"/>
    <property type="match status" value="1"/>
</dbReference>
<dbReference type="InterPro" id="IPR013785">
    <property type="entry name" value="Aldolase_TIM"/>
</dbReference>
<dbReference type="FunFam" id="2.30.170.30:FF:000001">
    <property type="entry name" value="Ethanolamine ammonia-lyase heavy chain"/>
    <property type="match status" value="1"/>
</dbReference>
<dbReference type="Gene3D" id="3.20.20.70">
    <property type="entry name" value="Aldolase class I"/>
    <property type="match status" value="1"/>
</dbReference>
<evidence type="ECO:0000256" key="3">
    <source>
        <dbReference type="ARBA" id="ARBA00023285"/>
    </source>
</evidence>
<dbReference type="PANTHER" id="PTHR39329">
    <property type="entry name" value="ETHANOLAMINE AMMONIA-LYASE HEAVY CHAIN"/>
    <property type="match status" value="1"/>
</dbReference>
<sequence>MKLKTTLFGNVYQFKDVKEVLAKANEPRSGDVLAGVAAASSQERVAAKQVLSEMTVADIRNNPVIAYEEDCVTRLIQDDVNETAYNRIKNWSISELREYVLSDETSVDDIAFTRKGLTSEVVAAVAKICSNADLIYGGKKMPVIKKANTTIGIPGTFSCRLQPNDTRDDVQSIAAQIYEGLSFGAGDAVIGVNPVTDDVENLTRVLDTVYGVIDKFNIPTQGCVLAHVTTQIEAIRRGAPGGLIFQSICGSEKGLKEFGVELAMLDEARAVGAEFNRIAGENCLYFETGQGSALSAGANFGADQVTMEARNYGLARHYDPFLVNTVVGFIGPEYLYNDRQIIRAGLEDHFMGKLSGISMGCDCCYTNHADADQNLNENLMILLATAGCNYIMGMPLGDDIMLNYQTTAFHDTATVRQLLNLRPSPEFEPLAGNDGHYGKRSSDQTGGRSVTVLLMTRG</sequence>
<proteinExistence type="inferred from homology"/>
<dbReference type="Gene3D" id="1.10.220.70">
    <property type="entry name" value="lyase"/>
    <property type="match status" value="1"/>
</dbReference>
<evidence type="ECO:0000256" key="8">
    <source>
        <dbReference type="ARBA" id="ARBA00074968"/>
    </source>
</evidence>
<dbReference type="GO" id="GO:0031419">
    <property type="term" value="F:cobalamin binding"/>
    <property type="evidence" value="ECO:0007669"/>
    <property type="project" value="UniProtKB-UniRule"/>
</dbReference>
<comment type="catalytic activity">
    <reaction evidence="5 9">
        <text>ethanolamine = acetaldehyde + NH4(+)</text>
        <dbReference type="Rhea" id="RHEA:15313"/>
        <dbReference type="ChEBI" id="CHEBI:15343"/>
        <dbReference type="ChEBI" id="CHEBI:28938"/>
        <dbReference type="ChEBI" id="CHEBI:57603"/>
        <dbReference type="EC" id="4.3.1.7"/>
    </reaction>
</comment>
<dbReference type="InterPro" id="IPR044939">
    <property type="entry name" value="EutB_dom_2_sf"/>
</dbReference>
<feature type="binding site" evidence="9">
    <location>
        <position position="295"/>
    </location>
    <ligand>
        <name>adenosylcob(III)alamin</name>
        <dbReference type="ChEBI" id="CHEBI:18408"/>
    </ligand>
</feature>
<dbReference type="InterPro" id="IPR010628">
    <property type="entry name" value="EutB"/>
</dbReference>
<dbReference type="EMBL" id="LR134148">
    <property type="protein sequence ID" value="VEA34657.1"/>
    <property type="molecule type" value="Genomic_DNA"/>
</dbReference>
<dbReference type="GO" id="GO:0006520">
    <property type="term" value="P:amino acid metabolic process"/>
    <property type="evidence" value="ECO:0007669"/>
    <property type="project" value="InterPro"/>
</dbReference>
<keyword evidence="3 9" id="KW-0170">Cobalt</keyword>
<evidence type="ECO:0000256" key="5">
    <source>
        <dbReference type="ARBA" id="ARBA00052081"/>
    </source>
</evidence>
<dbReference type="Pfam" id="PF06751">
    <property type="entry name" value="EutB"/>
    <property type="match status" value="1"/>
</dbReference>
<keyword evidence="2 9" id="KW-0456">Lyase</keyword>
<dbReference type="GO" id="GO:0046336">
    <property type="term" value="P:ethanolamine catabolic process"/>
    <property type="evidence" value="ECO:0007669"/>
    <property type="project" value="UniProtKB-UniRule"/>
</dbReference>
<dbReference type="Gene3D" id="2.30.170.30">
    <property type="entry name" value="ethanolamine ammonia-lyase heavy chain domain like"/>
    <property type="match status" value="1"/>
</dbReference>
<dbReference type="GO" id="GO:0009350">
    <property type="term" value="C:ethanolamine ammonia-lyase complex"/>
    <property type="evidence" value="ECO:0007669"/>
    <property type="project" value="UniProtKB-UniRule"/>
</dbReference>
<dbReference type="HAMAP" id="MF_00861">
    <property type="entry name" value="EutB"/>
    <property type="match status" value="1"/>
</dbReference>
<dbReference type="PANTHER" id="PTHR39329:SF1">
    <property type="entry name" value="ETHANOLAMINE AMMONIA-LYASE LARGE SUBUNIT"/>
    <property type="match status" value="1"/>
</dbReference>
<dbReference type="Proteomes" id="UP000273655">
    <property type="component" value="Chromosome 1"/>
</dbReference>
<comment type="function">
    <text evidence="9">Catalyzes the deamination of various vicinal amino-alcohols to oxo compounds. Allows this organism to utilize ethanolamine as the sole source of nitrogen and carbon in the presence of vitamin B12.</text>
</comment>
<dbReference type="PIRSF" id="PIRSF018788">
    <property type="entry name" value="EutB"/>
    <property type="match status" value="1"/>
</dbReference>
<dbReference type="AlphaFoldDB" id="A0A3S4F497"/>
<comment type="pathway">
    <text evidence="9">Amine and polyamine degradation; ethanolamine degradation.</text>
</comment>
<keyword evidence="1 9" id="KW-0846">Cobalamin</keyword>
<evidence type="ECO:0000256" key="2">
    <source>
        <dbReference type="ARBA" id="ARBA00023239"/>
    </source>
</evidence>
<dbReference type="EC" id="4.3.1.7" evidence="7 9"/>
<evidence type="ECO:0000313" key="11">
    <source>
        <dbReference type="EMBL" id="VEA34657.1"/>
    </source>
</evidence>
<dbReference type="InterPro" id="IPR044941">
    <property type="entry name" value="EutB_N_sf"/>
</dbReference>